<reference evidence="2" key="1">
    <citation type="journal article" date="2017" name="Front. Plant Sci.">
        <title>Climate Clever Clovers: New Paradigm to Reduce the Environmental Footprint of Ruminants by Breeding Low Methanogenic Forages Utilizing Haplotype Variation.</title>
        <authorList>
            <person name="Kaur P."/>
            <person name="Appels R."/>
            <person name="Bayer P.E."/>
            <person name="Keeble-Gagnere G."/>
            <person name="Wang J."/>
            <person name="Hirakawa H."/>
            <person name="Shirasawa K."/>
            <person name="Vercoe P."/>
            <person name="Stefanova K."/>
            <person name="Durmic Z."/>
            <person name="Nichols P."/>
            <person name="Revell C."/>
            <person name="Isobe S.N."/>
            <person name="Edwards D."/>
            <person name="Erskine W."/>
        </authorList>
    </citation>
    <scope>NUCLEOTIDE SEQUENCE [LARGE SCALE GENOMIC DNA]</scope>
    <source>
        <strain evidence="2">cv. Daliak</strain>
    </source>
</reference>
<dbReference type="EMBL" id="DF973721">
    <property type="protein sequence ID" value="GAU38551.1"/>
    <property type="molecule type" value="Genomic_DNA"/>
</dbReference>
<dbReference type="AlphaFoldDB" id="A0A2Z6N499"/>
<gene>
    <name evidence="1" type="ORF">TSUD_320230</name>
</gene>
<name>A0A2Z6N499_TRISU</name>
<organism evidence="1 2">
    <name type="scientific">Trifolium subterraneum</name>
    <name type="common">Subterranean clover</name>
    <dbReference type="NCBI Taxonomy" id="3900"/>
    <lineage>
        <taxon>Eukaryota</taxon>
        <taxon>Viridiplantae</taxon>
        <taxon>Streptophyta</taxon>
        <taxon>Embryophyta</taxon>
        <taxon>Tracheophyta</taxon>
        <taxon>Spermatophyta</taxon>
        <taxon>Magnoliopsida</taxon>
        <taxon>eudicotyledons</taxon>
        <taxon>Gunneridae</taxon>
        <taxon>Pentapetalae</taxon>
        <taxon>rosids</taxon>
        <taxon>fabids</taxon>
        <taxon>Fabales</taxon>
        <taxon>Fabaceae</taxon>
        <taxon>Papilionoideae</taxon>
        <taxon>50 kb inversion clade</taxon>
        <taxon>NPAAA clade</taxon>
        <taxon>Hologalegina</taxon>
        <taxon>IRL clade</taxon>
        <taxon>Trifolieae</taxon>
        <taxon>Trifolium</taxon>
    </lineage>
</organism>
<evidence type="ECO:0000313" key="1">
    <source>
        <dbReference type="EMBL" id="GAU38551.1"/>
    </source>
</evidence>
<protein>
    <submittedName>
        <fullName evidence="1">Uncharacterized protein</fullName>
    </submittedName>
</protein>
<evidence type="ECO:0000313" key="2">
    <source>
        <dbReference type="Proteomes" id="UP000242715"/>
    </source>
</evidence>
<keyword evidence="2" id="KW-1185">Reference proteome</keyword>
<dbReference type="Proteomes" id="UP000242715">
    <property type="component" value="Unassembled WGS sequence"/>
</dbReference>
<sequence length="101" mass="11763">MENIIYLQIQDVVSPAPTLKFYQSLLSQQPPHFQNIDCINGLIYLDQLTTEYTVFREIVIINSGSMEVWSECMLFRSFSYRARHLCKPLVQVSANKPKYSL</sequence>
<accession>A0A2Z6N499</accession>
<proteinExistence type="predicted"/>